<keyword evidence="2" id="KW-1185">Reference proteome</keyword>
<dbReference type="RefSeq" id="WP_284323126.1">
    <property type="nucleotide sequence ID" value="NZ_BSOB01000061.1"/>
</dbReference>
<reference evidence="2" key="1">
    <citation type="journal article" date="2019" name="Int. J. Syst. Evol. Microbiol.">
        <title>The Global Catalogue of Microorganisms (GCM) 10K type strain sequencing project: providing services to taxonomists for standard genome sequencing and annotation.</title>
        <authorList>
            <consortium name="The Broad Institute Genomics Platform"/>
            <consortium name="The Broad Institute Genome Sequencing Center for Infectious Disease"/>
            <person name="Wu L."/>
            <person name="Ma J."/>
        </authorList>
    </citation>
    <scope>NUCLEOTIDE SEQUENCE [LARGE SCALE GENOMIC DNA]</scope>
    <source>
        <strain evidence="2">NBRC 111980</strain>
    </source>
</reference>
<accession>A0ABQ5XU75</accession>
<organism evidence="1 2">
    <name type="scientific">Dyella acidisoli</name>
    <dbReference type="NCBI Taxonomy" id="1867834"/>
    <lineage>
        <taxon>Bacteria</taxon>
        <taxon>Pseudomonadati</taxon>
        <taxon>Pseudomonadota</taxon>
        <taxon>Gammaproteobacteria</taxon>
        <taxon>Lysobacterales</taxon>
        <taxon>Rhodanobacteraceae</taxon>
        <taxon>Dyella</taxon>
    </lineage>
</organism>
<evidence type="ECO:0000313" key="2">
    <source>
        <dbReference type="Proteomes" id="UP001156670"/>
    </source>
</evidence>
<gene>
    <name evidence="1" type="ORF">GCM10007901_44050</name>
</gene>
<sequence length="172" mass="18768">MAGPNGITISIPPSGPQPPSATIGVVVENTANGTVNGWELKEFIDLDEDRSNLEVFQVAESIVSDWLPAQLGNDEHRVDMHILSTSAIAFNKMKMDGTEYRCVYTQVFKKRQVDGDESEPVNNSGFDIVHTVKYQSGEWQYFSIKTGAGVLSFAAGTGTVRYPSAGWARVPI</sequence>
<dbReference type="EMBL" id="BSOB01000061">
    <property type="protein sequence ID" value="GLQ95450.1"/>
    <property type="molecule type" value="Genomic_DNA"/>
</dbReference>
<name>A0ABQ5XU75_9GAMM</name>
<protein>
    <submittedName>
        <fullName evidence="1">Uncharacterized protein</fullName>
    </submittedName>
</protein>
<evidence type="ECO:0000313" key="1">
    <source>
        <dbReference type="EMBL" id="GLQ95450.1"/>
    </source>
</evidence>
<comment type="caution">
    <text evidence="1">The sequence shown here is derived from an EMBL/GenBank/DDBJ whole genome shotgun (WGS) entry which is preliminary data.</text>
</comment>
<proteinExistence type="predicted"/>
<dbReference type="Proteomes" id="UP001156670">
    <property type="component" value="Unassembled WGS sequence"/>
</dbReference>